<dbReference type="FunFam" id="3.40.50.720:FF:000363">
    <property type="entry name" value="D-isomer specific 2-hydroxyacid dehydrogenase"/>
    <property type="match status" value="1"/>
</dbReference>
<evidence type="ECO:0000256" key="3">
    <source>
        <dbReference type="RuleBase" id="RU003719"/>
    </source>
</evidence>
<comment type="caution">
    <text evidence="6">The sequence shown here is derived from an EMBL/GenBank/DDBJ whole genome shotgun (WGS) entry which is preliminary data.</text>
</comment>
<gene>
    <name evidence="6" type="primary">ddh</name>
    <name evidence="6" type="ORF">ACFO9K_10550</name>
</gene>
<sequence>MQVRRLGIHDSVSAVFPPERLRDALSDLGSEARRASDTSGEQSDPRVAVPVVGDDELGDCDAVVTFGYSDAFLDADLDWIHSIQAGYDRFPLDALEERGVTLTNSTGIHDTSVGEFAVGLMLSFARRLHTYVRAQTDREWHHPAWDEPFTLDGERLCVVGLGTLGRGIAERADALGMDVVGVRRSGEPTPHTEAVYTPDDLHEAIAGAKFVALAVPLTDETTGMVGAEEFAAMNDDAYLVNVARGPVVVQEELVAALRDDDIAGAGLDVFEEEPLPEDSPLWDFEEVLVTPHRAAAERDYFRHIAGLVRQNVERVESGDEMTNRVV</sequence>
<feature type="domain" description="D-isomer specific 2-hydroxyacid dehydrogenase catalytic" evidence="4">
    <location>
        <begin position="56"/>
        <end position="325"/>
    </location>
</feature>
<reference evidence="6 7" key="1">
    <citation type="journal article" date="2019" name="Int. J. Syst. Evol. Microbiol.">
        <title>The Global Catalogue of Microorganisms (GCM) 10K type strain sequencing project: providing services to taxonomists for standard genome sequencing and annotation.</title>
        <authorList>
            <consortium name="The Broad Institute Genomics Platform"/>
            <consortium name="The Broad Institute Genome Sequencing Center for Infectious Disease"/>
            <person name="Wu L."/>
            <person name="Ma J."/>
        </authorList>
    </citation>
    <scope>NUCLEOTIDE SEQUENCE [LARGE SCALE GENOMIC DNA]</scope>
    <source>
        <strain evidence="6 7">XZYJ18</strain>
    </source>
</reference>
<dbReference type="SUPFAM" id="SSF52283">
    <property type="entry name" value="Formate/glycerate dehydrogenase catalytic domain-like"/>
    <property type="match status" value="1"/>
</dbReference>
<organism evidence="6 7">
    <name type="scientific">Halorussus aquaticus</name>
    <dbReference type="NCBI Taxonomy" id="2953748"/>
    <lineage>
        <taxon>Archaea</taxon>
        <taxon>Methanobacteriati</taxon>
        <taxon>Methanobacteriota</taxon>
        <taxon>Stenosarchaea group</taxon>
        <taxon>Halobacteria</taxon>
        <taxon>Halobacteriales</taxon>
        <taxon>Haladaptataceae</taxon>
        <taxon>Halorussus</taxon>
    </lineage>
</organism>
<dbReference type="Pfam" id="PF02826">
    <property type="entry name" value="2-Hacid_dh_C"/>
    <property type="match status" value="1"/>
</dbReference>
<keyword evidence="7" id="KW-1185">Reference proteome</keyword>
<accession>A0ABD5Q1S4</accession>
<comment type="similarity">
    <text evidence="3">Belongs to the D-isomer specific 2-hydroxyacid dehydrogenase family.</text>
</comment>
<dbReference type="GO" id="GO:0016491">
    <property type="term" value="F:oxidoreductase activity"/>
    <property type="evidence" value="ECO:0007669"/>
    <property type="project" value="UniProtKB-KW"/>
</dbReference>
<dbReference type="CDD" id="cd05300">
    <property type="entry name" value="2-Hacid_dh_1"/>
    <property type="match status" value="1"/>
</dbReference>
<dbReference type="PROSITE" id="PS00671">
    <property type="entry name" value="D_2_HYDROXYACID_DH_3"/>
    <property type="match status" value="1"/>
</dbReference>
<name>A0ABD5Q1S4_9EURY</name>
<dbReference type="RefSeq" id="WP_254269573.1">
    <property type="nucleotide sequence ID" value="NZ_CP100400.1"/>
</dbReference>
<dbReference type="AlphaFoldDB" id="A0ABD5Q1S4"/>
<proteinExistence type="inferred from homology"/>
<dbReference type="InterPro" id="IPR054891">
    <property type="entry name" value="Dhydh_Halo"/>
</dbReference>
<dbReference type="GeneID" id="73044604"/>
<dbReference type="SUPFAM" id="SSF51735">
    <property type="entry name" value="NAD(P)-binding Rossmann-fold domains"/>
    <property type="match status" value="1"/>
</dbReference>
<dbReference type="EMBL" id="JBHSHT010000001">
    <property type="protein sequence ID" value="MFC4824702.1"/>
    <property type="molecule type" value="Genomic_DNA"/>
</dbReference>
<dbReference type="Gene3D" id="3.40.50.720">
    <property type="entry name" value="NAD(P)-binding Rossmann-like Domain"/>
    <property type="match status" value="2"/>
</dbReference>
<keyword evidence="2" id="KW-0520">NAD</keyword>
<feature type="domain" description="D-isomer specific 2-hydroxyacid dehydrogenase NAD-binding" evidence="5">
    <location>
        <begin position="118"/>
        <end position="294"/>
    </location>
</feature>
<dbReference type="PANTHER" id="PTHR43333:SF1">
    <property type="entry name" value="D-ISOMER SPECIFIC 2-HYDROXYACID DEHYDROGENASE NAD-BINDING DOMAIN-CONTAINING PROTEIN"/>
    <property type="match status" value="1"/>
</dbReference>
<dbReference type="NCBIfam" id="NF041369">
    <property type="entry name" value="Dhydh_Halo"/>
    <property type="match status" value="1"/>
</dbReference>
<keyword evidence="1 3" id="KW-0560">Oxidoreductase</keyword>
<dbReference type="InterPro" id="IPR006139">
    <property type="entry name" value="D-isomer_2_OHA_DH_cat_dom"/>
</dbReference>
<dbReference type="InterPro" id="IPR029753">
    <property type="entry name" value="D-isomer_DH_CS"/>
</dbReference>
<dbReference type="Pfam" id="PF00389">
    <property type="entry name" value="2-Hacid_dh"/>
    <property type="match status" value="1"/>
</dbReference>
<protein>
    <submittedName>
        <fullName evidence="6">D-2-hydroxyacid dehydrogenase</fullName>
        <ecNumber evidence="6">1.1.1.-</ecNumber>
    </submittedName>
</protein>
<evidence type="ECO:0000256" key="1">
    <source>
        <dbReference type="ARBA" id="ARBA00023002"/>
    </source>
</evidence>
<evidence type="ECO:0000313" key="7">
    <source>
        <dbReference type="Proteomes" id="UP001595945"/>
    </source>
</evidence>
<dbReference type="InterPro" id="IPR006140">
    <property type="entry name" value="D-isomer_DH_NAD-bd"/>
</dbReference>
<dbReference type="PANTHER" id="PTHR43333">
    <property type="entry name" value="2-HACID_DH_C DOMAIN-CONTAINING PROTEIN"/>
    <property type="match status" value="1"/>
</dbReference>
<dbReference type="InterPro" id="IPR036291">
    <property type="entry name" value="NAD(P)-bd_dom_sf"/>
</dbReference>
<dbReference type="EC" id="1.1.1.-" evidence="6"/>
<dbReference type="Proteomes" id="UP001595945">
    <property type="component" value="Unassembled WGS sequence"/>
</dbReference>
<evidence type="ECO:0000259" key="5">
    <source>
        <dbReference type="Pfam" id="PF02826"/>
    </source>
</evidence>
<evidence type="ECO:0000259" key="4">
    <source>
        <dbReference type="Pfam" id="PF00389"/>
    </source>
</evidence>
<evidence type="ECO:0000313" key="6">
    <source>
        <dbReference type="EMBL" id="MFC4824702.1"/>
    </source>
</evidence>
<evidence type="ECO:0000256" key="2">
    <source>
        <dbReference type="ARBA" id="ARBA00023027"/>
    </source>
</evidence>